<proteinExistence type="predicted"/>
<name>X1DHD8_9ZZZZ</name>
<protein>
    <recommendedName>
        <fullName evidence="2">Nucleotidyl transferase AbiEii/AbiGii toxin family protein</fullName>
    </recommendedName>
</protein>
<gene>
    <name evidence="1" type="ORF">S03H2_04216</name>
</gene>
<accession>X1DHD8</accession>
<dbReference type="EMBL" id="BARU01001649">
    <property type="protein sequence ID" value="GAH19582.1"/>
    <property type="molecule type" value="Genomic_DNA"/>
</dbReference>
<evidence type="ECO:0008006" key="2">
    <source>
        <dbReference type="Google" id="ProtNLM"/>
    </source>
</evidence>
<dbReference type="Pfam" id="PF08843">
    <property type="entry name" value="AbiEii"/>
    <property type="match status" value="1"/>
</dbReference>
<reference evidence="1" key="1">
    <citation type="journal article" date="2014" name="Front. Microbiol.">
        <title>High frequency of phylogenetically diverse reductive dehalogenase-homologous genes in deep subseafloor sedimentary metagenomes.</title>
        <authorList>
            <person name="Kawai M."/>
            <person name="Futagami T."/>
            <person name="Toyoda A."/>
            <person name="Takaki Y."/>
            <person name="Nishi S."/>
            <person name="Hori S."/>
            <person name="Arai W."/>
            <person name="Tsubouchi T."/>
            <person name="Morono Y."/>
            <person name="Uchiyama I."/>
            <person name="Ito T."/>
            <person name="Fujiyama A."/>
            <person name="Inagaki F."/>
            <person name="Takami H."/>
        </authorList>
    </citation>
    <scope>NUCLEOTIDE SEQUENCE</scope>
    <source>
        <strain evidence="1">Expedition CK06-06</strain>
    </source>
</reference>
<dbReference type="InterPro" id="IPR014942">
    <property type="entry name" value="AbiEii"/>
</dbReference>
<sequence>MINQRNLFRLQANLTKAGKSIPVKTIEKDYILSWILIGISKSDLKDILAFKGGTALKKFYIHRYRFSEDLDFTLLKSFSLSNLKEKFEDIYQILLKDANIPIRFSRSDEHENGYTIFLNFSGPLSADISKGSIKIDFTKEELLQFPIILKPLLKEYKEYNDIPLNIKLKVYSINEIFVEKILSIMDKSRNEPRDIYDTWYLIANKYISDIFLLKPYIEKKIKFKKLSDSSILKVFDEKEIRYKRLWEVRLKNQMVELPSFEKVYRELKRELKEIDLI</sequence>
<evidence type="ECO:0000313" key="1">
    <source>
        <dbReference type="EMBL" id="GAH19582.1"/>
    </source>
</evidence>
<organism evidence="1">
    <name type="scientific">marine sediment metagenome</name>
    <dbReference type="NCBI Taxonomy" id="412755"/>
    <lineage>
        <taxon>unclassified sequences</taxon>
        <taxon>metagenomes</taxon>
        <taxon>ecological metagenomes</taxon>
    </lineage>
</organism>
<dbReference type="Gene3D" id="3.10.450.620">
    <property type="entry name" value="JHP933, nucleotidyltransferase-like core domain"/>
    <property type="match status" value="1"/>
</dbReference>
<dbReference type="AlphaFoldDB" id="X1DHD8"/>
<comment type="caution">
    <text evidence="1">The sequence shown here is derived from an EMBL/GenBank/DDBJ whole genome shotgun (WGS) entry which is preliminary data.</text>
</comment>